<proteinExistence type="inferred from homology"/>
<evidence type="ECO:0000256" key="2">
    <source>
        <dbReference type="ARBA" id="ARBA00022723"/>
    </source>
</evidence>
<keyword evidence="9" id="KW-1185">Reference proteome</keyword>
<evidence type="ECO:0000256" key="1">
    <source>
        <dbReference type="ARBA" id="ARBA00022670"/>
    </source>
</evidence>
<dbReference type="Pfam" id="PF01435">
    <property type="entry name" value="Peptidase_M48"/>
    <property type="match status" value="1"/>
</dbReference>
<feature type="domain" description="Peptidase M48" evidence="7">
    <location>
        <begin position="71"/>
        <end position="253"/>
    </location>
</feature>
<organism evidence="8 9">
    <name type="scientific">Candidatus Nitrospira neomarina</name>
    <dbReference type="NCBI Taxonomy" id="3020899"/>
    <lineage>
        <taxon>Bacteria</taxon>
        <taxon>Pseudomonadati</taxon>
        <taxon>Nitrospirota</taxon>
        <taxon>Nitrospiria</taxon>
        <taxon>Nitrospirales</taxon>
        <taxon>Nitrospiraceae</taxon>
        <taxon>Nitrospira</taxon>
    </lineage>
</organism>
<comment type="similarity">
    <text evidence="6">Belongs to the peptidase M48 family.</text>
</comment>
<protein>
    <submittedName>
        <fullName evidence="8">M48 family metallopeptidase</fullName>
    </submittedName>
</protein>
<evidence type="ECO:0000256" key="5">
    <source>
        <dbReference type="ARBA" id="ARBA00023049"/>
    </source>
</evidence>
<accession>A0AA96GMK0</accession>
<comment type="cofactor">
    <cofactor evidence="6">
        <name>Zn(2+)</name>
        <dbReference type="ChEBI" id="CHEBI:29105"/>
    </cofactor>
    <text evidence="6">Binds 1 zinc ion per subunit.</text>
</comment>
<keyword evidence="3 6" id="KW-0378">Hydrolase</keyword>
<dbReference type="InterPro" id="IPR001915">
    <property type="entry name" value="Peptidase_M48"/>
</dbReference>
<keyword evidence="2" id="KW-0479">Metal-binding</keyword>
<dbReference type="PANTHER" id="PTHR22726">
    <property type="entry name" value="METALLOENDOPEPTIDASE OMA1"/>
    <property type="match status" value="1"/>
</dbReference>
<dbReference type="GO" id="GO:0004222">
    <property type="term" value="F:metalloendopeptidase activity"/>
    <property type="evidence" value="ECO:0007669"/>
    <property type="project" value="InterPro"/>
</dbReference>
<dbReference type="EMBL" id="CP116968">
    <property type="protein sequence ID" value="WNM63923.1"/>
    <property type="molecule type" value="Genomic_DNA"/>
</dbReference>
<dbReference type="CDD" id="cd07331">
    <property type="entry name" value="M48C_Oma1_like"/>
    <property type="match status" value="1"/>
</dbReference>
<evidence type="ECO:0000259" key="7">
    <source>
        <dbReference type="Pfam" id="PF01435"/>
    </source>
</evidence>
<dbReference type="GO" id="GO:0046872">
    <property type="term" value="F:metal ion binding"/>
    <property type="evidence" value="ECO:0007669"/>
    <property type="project" value="UniProtKB-KW"/>
</dbReference>
<evidence type="ECO:0000256" key="4">
    <source>
        <dbReference type="ARBA" id="ARBA00022833"/>
    </source>
</evidence>
<keyword evidence="4 6" id="KW-0862">Zinc</keyword>
<dbReference type="Proteomes" id="UP001302494">
    <property type="component" value="Chromosome"/>
</dbReference>
<dbReference type="InterPro" id="IPR051156">
    <property type="entry name" value="Mito/Outer_Membr_Metalloprot"/>
</dbReference>
<keyword evidence="1 6" id="KW-0645">Protease</keyword>
<dbReference type="RefSeq" id="WP_312748725.1">
    <property type="nucleotide sequence ID" value="NZ_CP116968.1"/>
</dbReference>
<keyword evidence="5 6" id="KW-0482">Metalloprotease</keyword>
<dbReference type="KEGG" id="nneo:PQG83_09240"/>
<sequence length="272" mass="30014">MSWKMRLIPLILFALYGLYFYVSNQETVPLTGRSQLVGMTHEQEMALGLQSYQEILSQSQVIPEGQVVDLVRTIGRRLAHAAADVDPGFEWEFNVIDSQQANAFALPGGKTAVYTGLIPVAENQSGLAVVMGHEIAHAIARHGAERMAHQKLVQMGTIAATVAVGDMDYDTQRMVMGALGVGAQYGVLLPFSRDHESEADYMGLLFVARACFDPTEAPKLWERMGEMSQGKQPAEFMSTHPSHGTRIKQFQEWMPEALALREKHCSTTSQSS</sequence>
<gene>
    <name evidence="8" type="ORF">PQG83_09240</name>
</gene>
<evidence type="ECO:0000313" key="8">
    <source>
        <dbReference type="EMBL" id="WNM63923.1"/>
    </source>
</evidence>
<dbReference type="GO" id="GO:0051603">
    <property type="term" value="P:proteolysis involved in protein catabolic process"/>
    <property type="evidence" value="ECO:0007669"/>
    <property type="project" value="TreeGrafter"/>
</dbReference>
<reference evidence="8 9" key="1">
    <citation type="submission" date="2023-01" db="EMBL/GenBank/DDBJ databases">
        <title>Cultivation and genomic characterization of new, ubiquitous marine nitrite-oxidizing bacteria from the Nitrospirales.</title>
        <authorList>
            <person name="Mueller A.J."/>
            <person name="Daebeler A."/>
            <person name="Herbold C.W."/>
            <person name="Kirkegaard R.H."/>
            <person name="Daims H."/>
        </authorList>
    </citation>
    <scope>NUCLEOTIDE SEQUENCE [LARGE SCALE GENOMIC DNA]</scope>
    <source>
        <strain evidence="8 9">DK</strain>
    </source>
</reference>
<evidence type="ECO:0000256" key="6">
    <source>
        <dbReference type="RuleBase" id="RU003983"/>
    </source>
</evidence>
<evidence type="ECO:0000313" key="9">
    <source>
        <dbReference type="Proteomes" id="UP001302494"/>
    </source>
</evidence>
<dbReference type="PANTHER" id="PTHR22726:SF1">
    <property type="entry name" value="METALLOENDOPEPTIDASE OMA1, MITOCHONDRIAL"/>
    <property type="match status" value="1"/>
</dbReference>
<evidence type="ECO:0000256" key="3">
    <source>
        <dbReference type="ARBA" id="ARBA00022801"/>
    </source>
</evidence>
<dbReference type="Gene3D" id="3.30.2010.10">
    <property type="entry name" value="Metalloproteases ('zincins'), catalytic domain"/>
    <property type="match status" value="1"/>
</dbReference>
<name>A0AA96GMK0_9BACT</name>
<dbReference type="AlphaFoldDB" id="A0AA96GMK0"/>
<dbReference type="GO" id="GO:0016020">
    <property type="term" value="C:membrane"/>
    <property type="evidence" value="ECO:0007669"/>
    <property type="project" value="TreeGrafter"/>
</dbReference>